<dbReference type="RefSeq" id="WP_065449520.1">
    <property type="nucleotide sequence ID" value="NZ_LVEN01000027.1"/>
</dbReference>
<gene>
    <name evidence="1" type="ORF">FLP_10725</name>
</gene>
<sequence length="258" mass="29148">MSGMVPDKSSAYPDERNWEDIPIHLQTIQIMKTFLLCIITSVFFVSCSAGEDISTVANLSAPRAIMPEEYPANTSNPFDARGKAIYDALQFYYQDHQAPNSVSALSGQIRHVSAKVFRNGNPTGRLIPFTDEMVESIMEDPDESMILIVENSVLQVYAKNNLITFLQHLIVKRQQEFSVTYDYITDYEQEVLNDTVFSAEEMETILTVASISRYSLYSAEDRKDRDWETNVGGKSVRPFFGTNEMPIISIIALLSEVI</sequence>
<dbReference type="Proteomes" id="UP000093343">
    <property type="component" value="Unassembled WGS sequence"/>
</dbReference>
<protein>
    <submittedName>
        <fullName evidence="1">Uncharacterized protein</fullName>
    </submittedName>
</protein>
<organism evidence="1 2">
    <name type="scientific">Flavobacterium piscis</name>
    <dbReference type="NCBI Taxonomy" id="1114874"/>
    <lineage>
        <taxon>Bacteria</taxon>
        <taxon>Pseudomonadati</taxon>
        <taxon>Bacteroidota</taxon>
        <taxon>Flavobacteriia</taxon>
        <taxon>Flavobacteriales</taxon>
        <taxon>Flavobacteriaceae</taxon>
        <taxon>Flavobacterium</taxon>
    </lineage>
</organism>
<name>A0ABX2XH34_9FLAO</name>
<reference evidence="2" key="1">
    <citation type="submission" date="2016-03" db="EMBL/GenBank/DDBJ databases">
        <title>Draft genome sequence of Paenibacillus glacialis DSM 22343.</title>
        <authorList>
            <person name="Shin S.-K."/>
            <person name="Yi H."/>
        </authorList>
    </citation>
    <scope>NUCLEOTIDE SEQUENCE [LARGE SCALE GENOMIC DNA]</scope>
    <source>
        <strain evidence="2">CCUG 60099</strain>
    </source>
</reference>
<dbReference type="EMBL" id="LVEN01000027">
    <property type="protein sequence ID" value="OCB73187.1"/>
    <property type="molecule type" value="Genomic_DNA"/>
</dbReference>
<comment type="caution">
    <text evidence="1">The sequence shown here is derived from an EMBL/GenBank/DDBJ whole genome shotgun (WGS) entry which is preliminary data.</text>
</comment>
<proteinExistence type="predicted"/>
<keyword evidence="2" id="KW-1185">Reference proteome</keyword>
<accession>A0ABX2XH34</accession>
<evidence type="ECO:0000313" key="2">
    <source>
        <dbReference type="Proteomes" id="UP000093343"/>
    </source>
</evidence>
<evidence type="ECO:0000313" key="1">
    <source>
        <dbReference type="EMBL" id="OCB73187.1"/>
    </source>
</evidence>